<evidence type="ECO:0000256" key="1">
    <source>
        <dbReference type="SAM" id="Coils"/>
    </source>
</evidence>
<evidence type="ECO:0000313" key="4">
    <source>
        <dbReference type="Proteomes" id="UP000225706"/>
    </source>
</evidence>
<feature type="compositionally biased region" description="Basic and acidic residues" evidence="2">
    <location>
        <begin position="98"/>
        <end position="111"/>
    </location>
</feature>
<dbReference type="Proteomes" id="UP000225706">
    <property type="component" value="Unassembled WGS sequence"/>
</dbReference>
<proteinExistence type="predicted"/>
<feature type="region of interest" description="Disordered" evidence="2">
    <location>
        <begin position="390"/>
        <end position="484"/>
    </location>
</feature>
<evidence type="ECO:0000313" key="3">
    <source>
        <dbReference type="EMBL" id="PFX29211.1"/>
    </source>
</evidence>
<dbReference type="OrthoDB" id="5989723at2759"/>
<feature type="coiled-coil region" evidence="1">
    <location>
        <begin position="500"/>
        <end position="527"/>
    </location>
</feature>
<organism evidence="3 4">
    <name type="scientific">Stylophora pistillata</name>
    <name type="common">Smooth cauliflower coral</name>
    <dbReference type="NCBI Taxonomy" id="50429"/>
    <lineage>
        <taxon>Eukaryota</taxon>
        <taxon>Metazoa</taxon>
        <taxon>Cnidaria</taxon>
        <taxon>Anthozoa</taxon>
        <taxon>Hexacorallia</taxon>
        <taxon>Scleractinia</taxon>
        <taxon>Astrocoeniina</taxon>
        <taxon>Pocilloporidae</taxon>
        <taxon>Stylophora</taxon>
    </lineage>
</organism>
<feature type="compositionally biased region" description="Polar residues" evidence="2">
    <location>
        <begin position="339"/>
        <end position="349"/>
    </location>
</feature>
<reference evidence="4" key="1">
    <citation type="journal article" date="2017" name="bioRxiv">
        <title>Comparative analysis of the genomes of Stylophora pistillata and Acropora digitifera provides evidence for extensive differences between species of corals.</title>
        <authorList>
            <person name="Voolstra C.R."/>
            <person name="Li Y."/>
            <person name="Liew Y.J."/>
            <person name="Baumgarten S."/>
            <person name="Zoccola D."/>
            <person name="Flot J.-F."/>
            <person name="Tambutte S."/>
            <person name="Allemand D."/>
            <person name="Aranda M."/>
        </authorList>
    </citation>
    <scope>NUCLEOTIDE SEQUENCE [LARGE SCALE GENOMIC DNA]</scope>
</reference>
<comment type="caution">
    <text evidence="3">The sequence shown here is derived from an EMBL/GenBank/DDBJ whole genome shotgun (WGS) entry which is preliminary data.</text>
</comment>
<feature type="compositionally biased region" description="Basic and acidic residues" evidence="2">
    <location>
        <begin position="34"/>
        <end position="69"/>
    </location>
</feature>
<protein>
    <submittedName>
        <fullName evidence="3">Uncharacterized protein</fullName>
    </submittedName>
</protein>
<sequence length="594" mass="65913">MSFLKKIQKKGRGKNHRELYFRAAAPSPTLECAKDESIFNKKETTKEESRKLSRPESLKNFQDDNRSRDITSSAACSKEATPKVITAPRAPLSEAVGDDEKKEEEKAHADTKGNGPKADSCRSNKTRSGSITVNRKAPLPPTSDRPSVSHPSPCQSAPPRRIPVRPAPPRRPRPARPPPPTVTQRGKKSGTASNAVDKGPCSVKKKANEICKYPKELNPFANCNSTTDDDCSSQKSEEAFGTSHQRQRKRQKYSKREEYPMKKNSLDDADEMSEKVPGTRRQRRKGKQKESKSEEYLIEGSDCPSSDVDEMSEKPSSARRKRRTRKRKESKNEEFLIGQNPSNDTDWGKSSSCSDSTETSDMWSVSSLEDIQFAVNTAAIPELNVKNAEQGLAGNNEKDAQINREDSGDLKAHSFPSCREVSSVNVPSTKKGNDSASIRSTNVDASTAKEFKDADEKPILKQAKASEEASAMEERQGGDDCASNPSNRCPELAIYAHAELQVVESELLSLQKVMAKLESEMKEAMDSKDCEAEFQSLSLDWLALNKFRTELDKRKKDLFALLEENKRTQGSGEECLGSYPQVGQHGLNGKPHQK</sequence>
<evidence type="ECO:0000256" key="2">
    <source>
        <dbReference type="SAM" id="MobiDB-lite"/>
    </source>
</evidence>
<feature type="compositionally biased region" description="Polar residues" evidence="2">
    <location>
        <begin position="420"/>
        <end position="445"/>
    </location>
</feature>
<dbReference type="EMBL" id="LSMT01000069">
    <property type="protein sequence ID" value="PFX29211.1"/>
    <property type="molecule type" value="Genomic_DNA"/>
</dbReference>
<keyword evidence="4" id="KW-1185">Reference proteome</keyword>
<feature type="compositionally biased region" description="Basic and acidic residues" evidence="2">
    <location>
        <begin position="254"/>
        <end position="266"/>
    </location>
</feature>
<feature type="compositionally biased region" description="Basic and acidic residues" evidence="2">
    <location>
        <begin position="396"/>
        <end position="412"/>
    </location>
</feature>
<feature type="compositionally biased region" description="Polar residues" evidence="2">
    <location>
        <begin position="121"/>
        <end position="133"/>
    </location>
</feature>
<dbReference type="AlphaFoldDB" id="A0A2B4SH46"/>
<name>A0A2B4SH46_STYPI</name>
<gene>
    <name evidence="3" type="ORF">AWC38_SpisGene6015</name>
</gene>
<feature type="compositionally biased region" description="Basic residues" evidence="2">
    <location>
        <begin position="278"/>
        <end position="287"/>
    </location>
</feature>
<accession>A0A2B4SH46</accession>
<feature type="region of interest" description="Disordered" evidence="2">
    <location>
        <begin position="34"/>
        <end position="363"/>
    </location>
</feature>
<feature type="compositionally biased region" description="Basic and acidic residues" evidence="2">
    <location>
        <begin position="206"/>
        <end position="215"/>
    </location>
</feature>
<feature type="compositionally biased region" description="Basic and acidic residues" evidence="2">
    <location>
        <begin position="447"/>
        <end position="478"/>
    </location>
</feature>
<feature type="compositionally biased region" description="Polar residues" evidence="2">
    <location>
        <begin position="144"/>
        <end position="155"/>
    </location>
</feature>
<feature type="region of interest" description="Disordered" evidence="2">
    <location>
        <begin position="568"/>
        <end position="594"/>
    </location>
</feature>
<keyword evidence="1" id="KW-0175">Coiled coil</keyword>
<feature type="compositionally biased region" description="Basic residues" evidence="2">
    <location>
        <begin position="317"/>
        <end position="329"/>
    </location>
</feature>
<feature type="compositionally biased region" description="Low complexity" evidence="2">
    <location>
        <begin position="350"/>
        <end position="361"/>
    </location>
</feature>